<organism evidence="2 3">
    <name type="scientific">Neisseria lactamica</name>
    <dbReference type="NCBI Taxonomy" id="486"/>
    <lineage>
        <taxon>Bacteria</taxon>
        <taxon>Pseudomonadati</taxon>
        <taxon>Pseudomonadota</taxon>
        <taxon>Betaproteobacteria</taxon>
        <taxon>Neisseriales</taxon>
        <taxon>Neisseriaceae</taxon>
        <taxon>Neisseria</taxon>
    </lineage>
</organism>
<accession>A0A378VJU4</accession>
<keyword evidence="3" id="KW-1185">Reference proteome</keyword>
<evidence type="ECO:0000259" key="1">
    <source>
        <dbReference type="Pfam" id="PF07566"/>
    </source>
</evidence>
<dbReference type="Proteomes" id="UP000254193">
    <property type="component" value="Unassembled WGS sequence"/>
</dbReference>
<sequence>MPKLHMFYLGGNAGRSNIEVHDIQFAVCDDYREAVPALKAAWFGDADKIHIDGWQIVEWADGYDVCVSEAEEHTAMPSEHAPRLYFANVGGYRAGQLAEAHAFGLFAASTPAEAKQKALQTLLPNGYMQRHKDNLKDVDNLLALDRIGNFHIRLTPNPHGKPAEIGFQGYLPI</sequence>
<reference evidence="2 3" key="1">
    <citation type="submission" date="2018-06" db="EMBL/GenBank/DDBJ databases">
        <authorList>
            <consortium name="Pathogen Informatics"/>
            <person name="Doyle S."/>
        </authorList>
    </citation>
    <scope>NUCLEOTIDE SEQUENCE [LARGE SCALE GENOMIC DNA]</scope>
    <source>
        <strain evidence="2 3">NCTC10616</strain>
    </source>
</reference>
<evidence type="ECO:0000313" key="3">
    <source>
        <dbReference type="Proteomes" id="UP000254193"/>
    </source>
</evidence>
<evidence type="ECO:0000313" key="2">
    <source>
        <dbReference type="EMBL" id="SUA16502.1"/>
    </source>
</evidence>
<dbReference type="AlphaFoldDB" id="A0A378VJU4"/>
<dbReference type="EMBL" id="UGRO01000002">
    <property type="protein sequence ID" value="SUA16502.1"/>
    <property type="molecule type" value="Genomic_DNA"/>
</dbReference>
<dbReference type="RefSeq" id="WP_115118458.1">
    <property type="nucleotide sequence ID" value="NZ_UGRO01000002.1"/>
</dbReference>
<proteinExistence type="predicted"/>
<dbReference type="Gene3D" id="3.10.20.10">
    <property type="match status" value="2"/>
</dbReference>
<dbReference type="InterPro" id="IPR011440">
    <property type="entry name" value="DUF1543"/>
</dbReference>
<protein>
    <submittedName>
        <fullName evidence="2">Domain of Uncharacterized Function (DUF1543)</fullName>
    </submittedName>
</protein>
<dbReference type="Pfam" id="PF07566">
    <property type="entry name" value="DUF1543"/>
    <property type="match status" value="1"/>
</dbReference>
<gene>
    <name evidence="2" type="ORF">NCTC10616_00140</name>
</gene>
<name>A0A378VJU4_NEILA</name>
<feature type="domain" description="DUF1543" evidence="1">
    <location>
        <begin position="16"/>
        <end position="67"/>
    </location>
</feature>